<protein>
    <submittedName>
        <fullName evidence="2">HsdR family type I site-specific deoxyribonuclease</fullName>
    </submittedName>
</protein>
<proteinExistence type="predicted"/>
<dbReference type="RefSeq" id="WP_043868171.1">
    <property type="nucleotide sequence ID" value="NZ_CP004393.1"/>
</dbReference>
<dbReference type="Proteomes" id="UP000031521">
    <property type="component" value="Chromosome"/>
</dbReference>
<sequence length="129" mass="14317">MGITSQRQSSSTTWAADAAYHSSLGASHDLPTITSAHQTTATFEEFWAEKREAAFQAIYIEERLDREGFAGLLEAYQFSSKRPLTDEVIAIMAEVPGILPREPSVERVAKRMVDFIESFEEGMGDIEGV</sequence>
<evidence type="ECO:0000313" key="2">
    <source>
        <dbReference type="EMBL" id="AJE45029.1"/>
    </source>
</evidence>
<dbReference type="AlphaFoldDB" id="A0A0B5DPB5"/>
<evidence type="ECO:0000313" key="3">
    <source>
        <dbReference type="Proteomes" id="UP000031521"/>
    </source>
</evidence>
<dbReference type="Pfam" id="PF12008">
    <property type="entry name" value="EcoR124_C"/>
    <property type="match status" value="1"/>
</dbReference>
<dbReference type="KEGG" id="cid:P73_0314"/>
<dbReference type="EMBL" id="CP004393">
    <property type="protein sequence ID" value="AJE45029.1"/>
    <property type="molecule type" value="Genomic_DNA"/>
</dbReference>
<dbReference type="STRING" id="1208324.P73_0314"/>
<organism evidence="2 3">
    <name type="scientific">Celeribacter indicus</name>
    <dbReference type="NCBI Taxonomy" id="1208324"/>
    <lineage>
        <taxon>Bacteria</taxon>
        <taxon>Pseudomonadati</taxon>
        <taxon>Pseudomonadota</taxon>
        <taxon>Alphaproteobacteria</taxon>
        <taxon>Rhodobacterales</taxon>
        <taxon>Roseobacteraceae</taxon>
        <taxon>Celeribacter</taxon>
    </lineage>
</organism>
<accession>A0A0B5DPB5</accession>
<reference evidence="2 3" key="1">
    <citation type="journal article" date="2014" name="Int. J. Syst. Evol. Microbiol.">
        <title>Celeribacter indicus sp. nov., a polycyclic aromatic hydrocarbon-degrading bacterium from deep-sea sediment and reclassification of Huaishuia halophila as Celeribacter halophilus comb. nov.</title>
        <authorList>
            <person name="Lai Q."/>
            <person name="Cao J."/>
            <person name="Yuan J."/>
            <person name="Li F."/>
            <person name="Shao Z."/>
        </authorList>
    </citation>
    <scope>NUCLEOTIDE SEQUENCE [LARGE SCALE GENOMIC DNA]</scope>
    <source>
        <strain evidence="2">P73</strain>
    </source>
</reference>
<keyword evidence="3" id="KW-1185">Reference proteome</keyword>
<name>A0A0B5DPB5_9RHOB</name>
<dbReference type="InterPro" id="IPR022625">
    <property type="entry name" value="TypeI_RM_Rsu_C"/>
</dbReference>
<dbReference type="OrthoDB" id="9758243at2"/>
<feature type="domain" description="Type I restriction enzyme R protein C-terminal" evidence="1">
    <location>
        <begin position="37"/>
        <end position="119"/>
    </location>
</feature>
<gene>
    <name evidence="2" type="ORF">P73_0314</name>
</gene>
<evidence type="ECO:0000259" key="1">
    <source>
        <dbReference type="Pfam" id="PF12008"/>
    </source>
</evidence>
<dbReference type="HOGENOM" id="CLU_1944867_0_0_5"/>